<evidence type="ECO:0000256" key="17">
    <source>
        <dbReference type="SAM" id="MobiDB-lite"/>
    </source>
</evidence>
<keyword evidence="6 15" id="KW-0547">Nucleotide-binding</keyword>
<dbReference type="InterPro" id="IPR027483">
    <property type="entry name" value="PInositol-4-P-4/5-kinase_C_sf"/>
</dbReference>
<dbReference type="GO" id="GO:0090385">
    <property type="term" value="P:phagosome-lysosome fusion"/>
    <property type="evidence" value="ECO:0007669"/>
    <property type="project" value="TreeGrafter"/>
</dbReference>
<evidence type="ECO:0000256" key="11">
    <source>
        <dbReference type="ARBA" id="ARBA00022840"/>
    </source>
</evidence>
<feature type="compositionally biased region" description="Polar residues" evidence="17">
    <location>
        <begin position="1274"/>
        <end position="1285"/>
    </location>
</feature>
<dbReference type="InterPro" id="IPR027409">
    <property type="entry name" value="GroEL-like_apical_dom_sf"/>
</dbReference>
<keyword evidence="10" id="KW-0862">Zinc</keyword>
<dbReference type="CDD" id="cd17300">
    <property type="entry name" value="PIPKc_PIKfyve"/>
    <property type="match status" value="1"/>
</dbReference>
<dbReference type="SUPFAM" id="SSF46785">
    <property type="entry name" value="Winged helix' DNA-binding domain"/>
    <property type="match status" value="1"/>
</dbReference>
<keyword evidence="11 15" id="KW-0067">ATP-binding</keyword>
<dbReference type="CDD" id="cd15725">
    <property type="entry name" value="FYVE_PIKfyve_Fab1"/>
    <property type="match status" value="1"/>
</dbReference>
<feature type="coiled-coil region" evidence="16">
    <location>
        <begin position="460"/>
        <end position="487"/>
    </location>
</feature>
<feature type="region of interest" description="Disordered" evidence="17">
    <location>
        <begin position="1"/>
        <end position="24"/>
    </location>
</feature>
<dbReference type="InterPro" id="IPR036390">
    <property type="entry name" value="WH_DNA-bd_sf"/>
</dbReference>
<evidence type="ECO:0000259" key="18">
    <source>
        <dbReference type="PROSITE" id="PS50178"/>
    </source>
</evidence>
<evidence type="ECO:0000256" key="8">
    <source>
        <dbReference type="ARBA" id="ARBA00022771"/>
    </source>
</evidence>
<feature type="compositionally biased region" description="Basic and acidic residues" evidence="17">
    <location>
        <begin position="1351"/>
        <end position="1362"/>
    </location>
</feature>
<dbReference type="OrthoDB" id="158357at2759"/>
<evidence type="ECO:0000256" key="2">
    <source>
        <dbReference type="ARBA" id="ARBA00012009"/>
    </source>
</evidence>
<organism evidence="21 22">
    <name type="scientific">Cloeon dipterum</name>
    <dbReference type="NCBI Taxonomy" id="197152"/>
    <lineage>
        <taxon>Eukaryota</taxon>
        <taxon>Metazoa</taxon>
        <taxon>Ecdysozoa</taxon>
        <taxon>Arthropoda</taxon>
        <taxon>Hexapoda</taxon>
        <taxon>Insecta</taxon>
        <taxon>Pterygota</taxon>
        <taxon>Palaeoptera</taxon>
        <taxon>Ephemeroptera</taxon>
        <taxon>Pisciforma</taxon>
        <taxon>Baetidae</taxon>
        <taxon>Cloeon</taxon>
    </lineage>
</organism>
<dbReference type="Pfam" id="PF00118">
    <property type="entry name" value="Cpn60_TCP1"/>
    <property type="match status" value="1"/>
</dbReference>
<keyword evidence="16" id="KW-0175">Coiled coil</keyword>
<feature type="compositionally biased region" description="Basic and acidic residues" evidence="17">
    <location>
        <begin position="732"/>
        <end position="741"/>
    </location>
</feature>
<keyword evidence="7" id="KW-0967">Endosome</keyword>
<dbReference type="Gene3D" id="3.30.40.10">
    <property type="entry name" value="Zinc/RING finger domain, C3HC4 (zinc finger)"/>
    <property type="match status" value="1"/>
</dbReference>
<dbReference type="InterPro" id="IPR000306">
    <property type="entry name" value="Znf_FYVE"/>
</dbReference>
<dbReference type="SMART" id="SM00330">
    <property type="entry name" value="PIPKc"/>
    <property type="match status" value="1"/>
</dbReference>
<feature type="compositionally biased region" description="Polar residues" evidence="17">
    <location>
        <begin position="61"/>
        <end position="81"/>
    </location>
</feature>
<dbReference type="GO" id="GO:0010008">
    <property type="term" value="C:endosome membrane"/>
    <property type="evidence" value="ECO:0007669"/>
    <property type="project" value="UniProtKB-SubCell"/>
</dbReference>
<dbReference type="FunFam" id="3.30.40.10:FF:000057">
    <property type="entry name" value="1-phosphatidylinositol 3-phosphate 5-kinase isoform X1"/>
    <property type="match status" value="1"/>
</dbReference>
<dbReference type="EC" id="2.7.1.150" evidence="2"/>
<keyword evidence="9 15" id="KW-0418">Kinase</keyword>
<evidence type="ECO:0000256" key="12">
    <source>
        <dbReference type="ARBA" id="ARBA00023136"/>
    </source>
</evidence>
<accession>A0A8S1DDS1</accession>
<keyword evidence="12" id="KW-0472">Membrane</keyword>
<dbReference type="Pfam" id="PF01504">
    <property type="entry name" value="PIP5K"/>
    <property type="match status" value="1"/>
</dbReference>
<feature type="domain" description="FYVE-type" evidence="18">
    <location>
        <begin position="136"/>
        <end position="191"/>
    </location>
</feature>
<dbReference type="PROSITE" id="PS50178">
    <property type="entry name" value="ZF_FYVE"/>
    <property type="match status" value="1"/>
</dbReference>
<dbReference type="GO" id="GO:0000285">
    <property type="term" value="F:1-phosphatidylinositol-3-phosphate 5-kinase activity"/>
    <property type="evidence" value="ECO:0007669"/>
    <property type="project" value="UniProtKB-EC"/>
</dbReference>
<evidence type="ECO:0000259" key="20">
    <source>
        <dbReference type="PROSITE" id="PS51455"/>
    </source>
</evidence>
<evidence type="ECO:0000256" key="3">
    <source>
        <dbReference type="ARBA" id="ARBA00022553"/>
    </source>
</evidence>
<dbReference type="SUPFAM" id="SSF52029">
    <property type="entry name" value="GroEL apical domain-like"/>
    <property type="match status" value="1"/>
</dbReference>
<dbReference type="InterPro" id="IPR043548">
    <property type="entry name" value="PIKfyve"/>
</dbReference>
<dbReference type="PROSITE" id="PS51455">
    <property type="entry name" value="PIPK"/>
    <property type="match status" value="1"/>
</dbReference>
<dbReference type="GO" id="GO:0052810">
    <property type="term" value="F:1-phosphatidylinositol-5-kinase activity"/>
    <property type="evidence" value="ECO:0007669"/>
    <property type="project" value="TreeGrafter"/>
</dbReference>
<evidence type="ECO:0000256" key="16">
    <source>
        <dbReference type="SAM" id="Coils"/>
    </source>
</evidence>
<dbReference type="Gene3D" id="3.30.810.10">
    <property type="entry name" value="2-Layer Sandwich"/>
    <property type="match status" value="1"/>
</dbReference>
<dbReference type="InterPro" id="IPR027484">
    <property type="entry name" value="PInositol-4-P-5-kinase_N"/>
</dbReference>
<dbReference type="FunFam" id="3.50.7.10:FF:000007">
    <property type="entry name" value="1-phosphatidylinositol 3-phosphate 5-kinase isoform X1"/>
    <property type="match status" value="1"/>
</dbReference>
<comment type="subcellular location">
    <subcellularLocation>
        <location evidence="1">Endosome membrane</location>
    </subcellularLocation>
</comment>
<dbReference type="Gene3D" id="1.10.10.10">
    <property type="entry name" value="Winged helix-like DNA-binding domain superfamily/Winged helix DNA-binding domain"/>
    <property type="match status" value="1"/>
</dbReference>
<evidence type="ECO:0000256" key="15">
    <source>
        <dbReference type="PROSITE-ProRule" id="PRU00781"/>
    </source>
</evidence>
<dbReference type="Pfam" id="PF01363">
    <property type="entry name" value="FYVE"/>
    <property type="match status" value="1"/>
</dbReference>
<dbReference type="Gene3D" id="3.30.800.10">
    <property type="entry name" value="Phosphatidylinositol Phosphate Kinase II Beta"/>
    <property type="match status" value="1"/>
</dbReference>
<dbReference type="FunFam" id="3.30.810.10:FF:000001">
    <property type="entry name" value="1-phosphatidylinositol 3-phosphate 5-kinase FAB1"/>
    <property type="match status" value="1"/>
</dbReference>
<keyword evidence="5" id="KW-0479">Metal-binding</keyword>
<evidence type="ECO:0000256" key="10">
    <source>
        <dbReference type="ARBA" id="ARBA00022833"/>
    </source>
</evidence>
<dbReference type="PROSITE" id="PS50186">
    <property type="entry name" value="DEP"/>
    <property type="match status" value="1"/>
</dbReference>
<dbReference type="InterPro" id="IPR036388">
    <property type="entry name" value="WH-like_DNA-bd_sf"/>
</dbReference>
<evidence type="ECO:0000256" key="7">
    <source>
        <dbReference type="ARBA" id="ARBA00022753"/>
    </source>
</evidence>
<proteinExistence type="predicted"/>
<evidence type="ECO:0000256" key="9">
    <source>
        <dbReference type="ARBA" id="ARBA00022777"/>
    </source>
</evidence>
<dbReference type="InterPro" id="IPR044769">
    <property type="entry name" value="PIKfyve_PIPKc"/>
</dbReference>
<feature type="region of interest" description="Disordered" evidence="17">
    <location>
        <begin position="40"/>
        <end position="88"/>
    </location>
</feature>
<dbReference type="PANTHER" id="PTHR46715:SF1">
    <property type="entry name" value="1-PHOSPHATIDYLINOSITOL 3-PHOSPHATE 5-KINASE"/>
    <property type="match status" value="1"/>
</dbReference>
<feature type="compositionally biased region" description="Basic and acidic residues" evidence="17">
    <location>
        <begin position="40"/>
        <end position="52"/>
    </location>
</feature>
<dbReference type="InterPro" id="IPR002498">
    <property type="entry name" value="PInositol-4-P-4/5-kinase_core"/>
</dbReference>
<evidence type="ECO:0000256" key="13">
    <source>
        <dbReference type="ARBA" id="ARBA00052820"/>
    </source>
</evidence>
<protein>
    <recommendedName>
        <fullName evidence="2">1-phosphatidylinositol-3-phosphate 5-kinase</fullName>
        <ecNumber evidence="2">2.7.1.150</ecNumber>
    </recommendedName>
</protein>
<feature type="domain" description="DEP" evidence="19">
    <location>
        <begin position="277"/>
        <end position="353"/>
    </location>
</feature>
<evidence type="ECO:0000313" key="21">
    <source>
        <dbReference type="EMBL" id="CAB3378650.1"/>
    </source>
</evidence>
<dbReference type="GO" id="GO:0008270">
    <property type="term" value="F:zinc ion binding"/>
    <property type="evidence" value="ECO:0007669"/>
    <property type="project" value="UniProtKB-KW"/>
</dbReference>
<dbReference type="CDD" id="cd03334">
    <property type="entry name" value="Fab1_TCP"/>
    <property type="match status" value="1"/>
</dbReference>
<dbReference type="InterPro" id="IPR011011">
    <property type="entry name" value="Znf_FYVE_PHD"/>
</dbReference>
<dbReference type="Gene3D" id="3.50.7.10">
    <property type="entry name" value="GroEL"/>
    <property type="match status" value="1"/>
</dbReference>
<dbReference type="EMBL" id="CADEPI010000169">
    <property type="protein sequence ID" value="CAB3378650.1"/>
    <property type="molecule type" value="Genomic_DNA"/>
</dbReference>
<keyword evidence="3" id="KW-0597">Phosphoprotein</keyword>
<dbReference type="Pfam" id="PF00610">
    <property type="entry name" value="DEP"/>
    <property type="match status" value="1"/>
</dbReference>
<feature type="domain" description="PIPK" evidence="20">
    <location>
        <begin position="1486"/>
        <end position="1815"/>
    </location>
</feature>
<comment type="catalytic activity">
    <reaction evidence="13">
        <text>a 1,2-diacyl-sn-glycero-3-phospho-(1D-myo-inositol-3-phosphate) + ATP = a 1,2-diacyl-sn-glycero-3-phospho-(1D-myo-inositol-3,5-bisphosphate) + ADP + H(+)</text>
        <dbReference type="Rhea" id="RHEA:13609"/>
        <dbReference type="ChEBI" id="CHEBI:15378"/>
        <dbReference type="ChEBI" id="CHEBI:30616"/>
        <dbReference type="ChEBI" id="CHEBI:57923"/>
        <dbReference type="ChEBI" id="CHEBI:58088"/>
        <dbReference type="ChEBI" id="CHEBI:456216"/>
        <dbReference type="EC" id="2.7.1.150"/>
    </reaction>
    <physiologicalReaction direction="left-to-right" evidence="13">
        <dbReference type="Rhea" id="RHEA:13610"/>
    </physiologicalReaction>
</comment>
<evidence type="ECO:0000256" key="5">
    <source>
        <dbReference type="ARBA" id="ARBA00022723"/>
    </source>
</evidence>
<reference evidence="21 22" key="1">
    <citation type="submission" date="2020-04" db="EMBL/GenBank/DDBJ databases">
        <authorList>
            <person name="Alioto T."/>
            <person name="Alioto T."/>
            <person name="Gomez Garrido J."/>
        </authorList>
    </citation>
    <scope>NUCLEOTIDE SEQUENCE [LARGE SCALE GENOMIC DNA]</scope>
</reference>
<gene>
    <name evidence="21" type="ORF">CLODIP_2_CD15083</name>
</gene>
<dbReference type="InterPro" id="IPR013083">
    <property type="entry name" value="Znf_RING/FYVE/PHD"/>
</dbReference>
<dbReference type="SUPFAM" id="SSF57903">
    <property type="entry name" value="FYVE/PHD zinc finger"/>
    <property type="match status" value="1"/>
</dbReference>
<sequence>MSRNLDVLDKLSEFPPLSPEEDDSGVNFIFNFFKFGKERNAENTRETPESRETTPIAEVAPQQTQEPVSQSDKNEAQITPTGSSSSGSSLSVLYEDIGVGRSLPNVLKRISNLVALKNTGQQSYKDSDFKRYWMPDSVSKECYECGEKFTTFRRRHHCRVCGQIFCSRCCKQEIPGRILGCTGDLRVCTYCGKVVLSYLQSSDISADLNADLRALQEDLQHKFGEPRSRRKHSYQEDRFVLGRGSMTTSSQYLTSEDMREDPFHSPISLTSLLHEFKESGLALQSVMLQQRNHANCFKGTQMVDWLISHNRASTMVEAVNLGQALLDGKYIDCVSQPNDVTFHDGNALYRLANEPVKHHSDSFHDLERSISHADSDTLSIPSSSSTYYLDMDVSENTVQLWKPKKDERREPIDYSSTCISKEFLKGTLMDKSSESREMVPSMGWHKVQNLRTDNGERESYEKLTEAFEKHEEALTRQLLQAENLSDDWIPTVQPLVHQIVDLVRPDVKNEADFMDIRQYVQFKKVAGGSRAMSTQLTNPKILLLSGSVTFERVEGKYLSLEPLMLQERDYLGNVVARIVSLEPDVVLVENTVSRIAQEMLLEHHITLVLNVKTVVLERLARLTQADMVRSVDATLSKSSLGMCHTFAVRKFEEDDGETKFLMFFEGCATHLGCTTLLRGGSRSELKRLKKVMQHLILANYNWRREMSFLMDEFAMPPAPYLPLQSIPTHDTSLARDDSFPEKEEEPFVDPLQAPVDSPEVITDPLQQYLKAATSFDEDLQQTSIASDSVHAENSRFKEALDQTVLSSSPLVNFKVPYLETEEGSKSRLRRFFPEHVFWSSILFPPCQNDCLEVEEKRKLGPPCYIRDEHPLVQAKLTQPADSTAVQTMLANFRAVGGRLRHPNEPLPANSFPEKKVDAEDAEKAPVDALSPFNHQKLAVLFCSFSPDSTNSPAFCVNPWIVHMELYGKHDIPLGQFLDEYCFRRAYNCPSESCSTPMLRHIRRFVHDGSCIQVTLKQLDSQIPVEGNAILMWSWCVVCKKNSPVVPMSVDSWSLSLAKYLELRFHTPCYTRRGRENTCRHSLHQQHYQYFGYKDIIATFKYSKVSMWHISLPPAVIQIPYKASEEIQSVAIEEVKQLALKGYEVFSSVIEKLCDIGIEADPAKKDVLTKLKAQLNKDNSCFKTKIEDIQIKLTSPRLDVNRSEFEVRDRLWDIEDSLLQLKRLIAEAVFVWNSRIAEVAKKKDDKAKKSVSDTSIDGDPASREAAPSPLPLSADENSQSENQLVSNLPDVQPGGSDGFLASSAENIKKISSLDVVEASSGLSNDIDVSFAEEIIDTNLEVPDVEFVGVQSRGHERSHSEGDGKIPSTVDGSSKAAEKKLNVQNQTSVKQIISQLITSTSNVYTILSPLGVTEHHLLPQPAGPMVVVNTNEPSSIVAYALSSAEYQKKLAEYRLATNVDVPIASELVASGDSVNSTKRTVLSFLRGNSSPNLNAGRTGSRNSDVDAAQNTFTPEEVGLDESKSSNKSNNVLNTCTAESTIDVRFNDHSTTFHCRIFLADQFSQLREIVCPDGEDSFIRSLAGCVQWAARGGKSGSTFSKTKDDRFVVKEMSQNEAQLFLEVAPHYLNYIRSCLECGQPTLLGKIVGAFRISSRGISSSTSNKTHLLVMENLFYGRSITQRFDLKGSVRNRLVETSGPNAQGEEIVLLDENLIKMSCEAPLYIQPHCKMVLTLAIERDTQFLSSQAVMDYSLLVGLDEQRKELVLGIIDYVRLFTWDKKLETMVKSSGILGGHGKMPTIVSPEVYRARFVAAMHRYFLPVPDQWTGLGSGVLEI</sequence>
<evidence type="ECO:0000313" key="22">
    <source>
        <dbReference type="Proteomes" id="UP000494165"/>
    </source>
</evidence>
<dbReference type="GO" id="GO:0005524">
    <property type="term" value="F:ATP binding"/>
    <property type="evidence" value="ECO:0007669"/>
    <property type="project" value="UniProtKB-UniRule"/>
</dbReference>
<keyword evidence="4 15" id="KW-0808">Transferase</keyword>
<comment type="caution">
    <text evidence="21">The sequence shown here is derived from an EMBL/GenBank/DDBJ whole genome shotgun (WGS) entry which is preliminary data.</text>
</comment>
<keyword evidence="8 14" id="KW-0863">Zinc-finger</keyword>
<evidence type="ECO:0000256" key="14">
    <source>
        <dbReference type="PROSITE-ProRule" id="PRU00091"/>
    </source>
</evidence>
<dbReference type="GO" id="GO:0035556">
    <property type="term" value="P:intracellular signal transduction"/>
    <property type="evidence" value="ECO:0007669"/>
    <property type="project" value="InterPro"/>
</dbReference>
<dbReference type="GO" id="GO:0046488">
    <property type="term" value="P:phosphatidylinositol metabolic process"/>
    <property type="evidence" value="ECO:0007669"/>
    <property type="project" value="UniProtKB-UniRule"/>
</dbReference>
<dbReference type="GO" id="GO:1903426">
    <property type="term" value="P:regulation of reactive oxygen species biosynthetic process"/>
    <property type="evidence" value="ECO:0007669"/>
    <property type="project" value="TreeGrafter"/>
</dbReference>
<feature type="region of interest" description="Disordered" evidence="17">
    <location>
        <begin position="1350"/>
        <end position="1373"/>
    </location>
</feature>
<dbReference type="InterPro" id="IPR002423">
    <property type="entry name" value="Cpn60/GroEL/TCP-1"/>
</dbReference>
<dbReference type="SUPFAM" id="SSF56104">
    <property type="entry name" value="SAICAR synthase-like"/>
    <property type="match status" value="1"/>
</dbReference>
<feature type="region of interest" description="Disordered" evidence="17">
    <location>
        <begin position="731"/>
        <end position="753"/>
    </location>
</feature>
<dbReference type="SMART" id="SM00049">
    <property type="entry name" value="DEP"/>
    <property type="match status" value="1"/>
</dbReference>
<evidence type="ECO:0000256" key="6">
    <source>
        <dbReference type="ARBA" id="ARBA00022741"/>
    </source>
</evidence>
<evidence type="ECO:0000256" key="1">
    <source>
        <dbReference type="ARBA" id="ARBA00004608"/>
    </source>
</evidence>
<feature type="compositionally biased region" description="Basic and acidic residues" evidence="17">
    <location>
        <begin position="1"/>
        <end position="12"/>
    </location>
</feature>
<feature type="region of interest" description="Disordered" evidence="17">
    <location>
        <begin position="1246"/>
        <end position="1298"/>
    </location>
</feature>
<keyword evidence="22" id="KW-1185">Reference proteome</keyword>
<dbReference type="Proteomes" id="UP000494165">
    <property type="component" value="Unassembled WGS sequence"/>
</dbReference>
<evidence type="ECO:0000259" key="19">
    <source>
        <dbReference type="PROSITE" id="PS50186"/>
    </source>
</evidence>
<dbReference type="GO" id="GO:0032438">
    <property type="term" value="P:melanosome organization"/>
    <property type="evidence" value="ECO:0007669"/>
    <property type="project" value="TreeGrafter"/>
</dbReference>
<dbReference type="PANTHER" id="PTHR46715">
    <property type="entry name" value="1-PHOSPHATIDYLINOSITOL 3-PHOSPHATE 5-KINASE"/>
    <property type="match status" value="1"/>
</dbReference>
<evidence type="ECO:0000256" key="4">
    <source>
        <dbReference type="ARBA" id="ARBA00022679"/>
    </source>
</evidence>
<dbReference type="InterPro" id="IPR000591">
    <property type="entry name" value="DEP_dom"/>
</dbReference>
<dbReference type="SMART" id="SM00064">
    <property type="entry name" value="FYVE"/>
    <property type="match status" value="1"/>
</dbReference>
<dbReference type="InterPro" id="IPR017455">
    <property type="entry name" value="Znf_FYVE-rel"/>
</dbReference>
<name>A0A8S1DDS1_9INSE</name>